<keyword evidence="2" id="KW-1185">Reference proteome</keyword>
<evidence type="ECO:0000313" key="2">
    <source>
        <dbReference type="Proteomes" id="UP001159042"/>
    </source>
</evidence>
<dbReference type="Proteomes" id="UP001159042">
    <property type="component" value="Unassembled WGS sequence"/>
</dbReference>
<protein>
    <submittedName>
        <fullName evidence="1">Uncharacterized protein</fullName>
    </submittedName>
</protein>
<gene>
    <name evidence="1" type="ORF">NQ315_012122</name>
</gene>
<dbReference type="AlphaFoldDB" id="A0AAV8VYN3"/>
<reference evidence="1 2" key="1">
    <citation type="journal article" date="2023" name="Insect Mol. Biol.">
        <title>Genome sequencing provides insights into the evolution of gene families encoding plant cell wall-degrading enzymes in longhorned beetles.</title>
        <authorList>
            <person name="Shin N.R."/>
            <person name="Okamura Y."/>
            <person name="Kirsch R."/>
            <person name="Pauchet Y."/>
        </authorList>
    </citation>
    <scope>NUCLEOTIDE SEQUENCE [LARGE SCALE GENOMIC DNA]</scope>
    <source>
        <strain evidence="1">EAD_L_NR</strain>
    </source>
</reference>
<dbReference type="EMBL" id="JANEYG010000020">
    <property type="protein sequence ID" value="KAJ8919137.1"/>
    <property type="molecule type" value="Genomic_DNA"/>
</dbReference>
<sequence>MATELVELLGEHNIHDSITKTGKYKYIYILTSPIYQTKYFTFLSNKGVDSDIFCAITKIN</sequence>
<name>A0AAV8VYN3_9CUCU</name>
<accession>A0AAV8VYN3</accession>
<proteinExistence type="predicted"/>
<evidence type="ECO:0000313" key="1">
    <source>
        <dbReference type="EMBL" id="KAJ8919137.1"/>
    </source>
</evidence>
<comment type="caution">
    <text evidence="1">The sequence shown here is derived from an EMBL/GenBank/DDBJ whole genome shotgun (WGS) entry which is preliminary data.</text>
</comment>
<organism evidence="1 2">
    <name type="scientific">Exocentrus adspersus</name>
    <dbReference type="NCBI Taxonomy" id="1586481"/>
    <lineage>
        <taxon>Eukaryota</taxon>
        <taxon>Metazoa</taxon>
        <taxon>Ecdysozoa</taxon>
        <taxon>Arthropoda</taxon>
        <taxon>Hexapoda</taxon>
        <taxon>Insecta</taxon>
        <taxon>Pterygota</taxon>
        <taxon>Neoptera</taxon>
        <taxon>Endopterygota</taxon>
        <taxon>Coleoptera</taxon>
        <taxon>Polyphaga</taxon>
        <taxon>Cucujiformia</taxon>
        <taxon>Chrysomeloidea</taxon>
        <taxon>Cerambycidae</taxon>
        <taxon>Lamiinae</taxon>
        <taxon>Acanthocinini</taxon>
        <taxon>Exocentrus</taxon>
    </lineage>
</organism>